<dbReference type="GeneID" id="62204036"/>
<dbReference type="RefSeq" id="XP_038786547.1">
    <property type="nucleotide sequence ID" value="XM_038930858.1"/>
</dbReference>
<sequence>MKAWPTEVSDTSLMAFVLVVCARSYVRNAMQAAQSDDGHVATMRGSKARGTPKS</sequence>
<evidence type="ECO:0000313" key="2">
    <source>
        <dbReference type="Proteomes" id="UP000596902"/>
    </source>
</evidence>
<organism evidence="1 2">
    <name type="scientific">Alternaria burnsii</name>
    <dbReference type="NCBI Taxonomy" id="1187904"/>
    <lineage>
        <taxon>Eukaryota</taxon>
        <taxon>Fungi</taxon>
        <taxon>Dikarya</taxon>
        <taxon>Ascomycota</taxon>
        <taxon>Pezizomycotina</taxon>
        <taxon>Dothideomycetes</taxon>
        <taxon>Pleosporomycetidae</taxon>
        <taxon>Pleosporales</taxon>
        <taxon>Pleosporineae</taxon>
        <taxon>Pleosporaceae</taxon>
        <taxon>Alternaria</taxon>
        <taxon>Alternaria sect. Alternaria</taxon>
    </lineage>
</organism>
<reference evidence="1" key="2">
    <citation type="submission" date="2020-08" db="EMBL/GenBank/DDBJ databases">
        <title>Draft Genome Sequence of Cumin Blight Pathogen Alternaria burnsii.</title>
        <authorList>
            <person name="Feng Z."/>
        </authorList>
    </citation>
    <scope>NUCLEOTIDE SEQUENCE</scope>
    <source>
        <strain evidence="1">CBS107.38</strain>
    </source>
</reference>
<keyword evidence="2" id="KW-1185">Reference proteome</keyword>
<comment type="caution">
    <text evidence="1">The sequence shown here is derived from an EMBL/GenBank/DDBJ whole genome shotgun (WGS) entry which is preliminary data.</text>
</comment>
<dbReference type="EMBL" id="JAAABM010000007">
    <property type="protein sequence ID" value="KAF7676306.1"/>
    <property type="molecule type" value="Genomic_DNA"/>
</dbReference>
<dbReference type="Proteomes" id="UP000596902">
    <property type="component" value="Unassembled WGS sequence"/>
</dbReference>
<dbReference type="AlphaFoldDB" id="A0A8H7B6Z8"/>
<evidence type="ECO:0000313" key="1">
    <source>
        <dbReference type="EMBL" id="KAF7676306.1"/>
    </source>
</evidence>
<proteinExistence type="predicted"/>
<protein>
    <submittedName>
        <fullName evidence="1">Uncharacterized protein</fullName>
    </submittedName>
</protein>
<gene>
    <name evidence="1" type="ORF">GT037_005811</name>
</gene>
<name>A0A8H7B6Z8_9PLEO</name>
<accession>A0A8H7B6Z8</accession>
<reference evidence="1" key="1">
    <citation type="submission" date="2020-01" db="EMBL/GenBank/DDBJ databases">
        <authorList>
            <person name="Feng Z.H.Z."/>
        </authorList>
    </citation>
    <scope>NUCLEOTIDE SEQUENCE</scope>
    <source>
        <strain evidence="1">CBS107.38</strain>
    </source>
</reference>